<sequence length="95" mass="10864">MEPIVIAAILVPKEGLEEQLLQELQKVQTASRAEAGCIRYDLHQSLDNSTFVLYEVWKDNEAVDSHIQSSHYKEYRANIADIVATREVHKLKTIN</sequence>
<evidence type="ECO:0000313" key="3">
    <source>
        <dbReference type="Proteomes" id="UP000198915"/>
    </source>
</evidence>
<dbReference type="Gene3D" id="3.30.70.100">
    <property type="match status" value="1"/>
</dbReference>
<dbReference type="RefSeq" id="WP_092272603.1">
    <property type="nucleotide sequence ID" value="NZ_FORT01000013.1"/>
</dbReference>
<evidence type="ECO:0000259" key="1">
    <source>
        <dbReference type="PROSITE" id="PS51725"/>
    </source>
</evidence>
<keyword evidence="2" id="KW-0503">Monooxygenase</keyword>
<dbReference type="PANTHER" id="PTHR33336">
    <property type="entry name" value="QUINOL MONOOXYGENASE YGIN-RELATED"/>
    <property type="match status" value="1"/>
</dbReference>
<evidence type="ECO:0000313" key="2">
    <source>
        <dbReference type="EMBL" id="SFK41890.1"/>
    </source>
</evidence>
<dbReference type="InterPro" id="IPR050744">
    <property type="entry name" value="AI-2_Isomerase_LsrG"/>
</dbReference>
<reference evidence="3" key="1">
    <citation type="submission" date="2016-10" db="EMBL/GenBank/DDBJ databases">
        <authorList>
            <person name="Varghese N."/>
            <person name="Submissions S."/>
        </authorList>
    </citation>
    <scope>NUCLEOTIDE SEQUENCE [LARGE SCALE GENOMIC DNA]</scope>
    <source>
        <strain evidence="3">OK042</strain>
    </source>
</reference>
<dbReference type="Proteomes" id="UP000198915">
    <property type="component" value="Unassembled WGS sequence"/>
</dbReference>
<dbReference type="SUPFAM" id="SSF54909">
    <property type="entry name" value="Dimeric alpha+beta barrel"/>
    <property type="match status" value="1"/>
</dbReference>
<dbReference type="PROSITE" id="PS51725">
    <property type="entry name" value="ABM"/>
    <property type="match status" value="1"/>
</dbReference>
<name>A0A1I3ZDB0_9BACL</name>
<keyword evidence="3" id="KW-1185">Reference proteome</keyword>
<dbReference type="STRING" id="1884381.SAMN05518846_11321"/>
<accession>A0A1I3ZDB0</accession>
<dbReference type="EMBL" id="FORT01000013">
    <property type="protein sequence ID" value="SFK41890.1"/>
    <property type="molecule type" value="Genomic_DNA"/>
</dbReference>
<gene>
    <name evidence="2" type="ORF">SAMN05518846_11321</name>
</gene>
<organism evidence="2 3">
    <name type="scientific">Brevibacillus centrosporus</name>
    <dbReference type="NCBI Taxonomy" id="54910"/>
    <lineage>
        <taxon>Bacteria</taxon>
        <taxon>Bacillati</taxon>
        <taxon>Bacillota</taxon>
        <taxon>Bacilli</taxon>
        <taxon>Bacillales</taxon>
        <taxon>Paenibacillaceae</taxon>
        <taxon>Brevibacillus</taxon>
    </lineage>
</organism>
<feature type="domain" description="ABM" evidence="1">
    <location>
        <begin position="3"/>
        <end position="91"/>
    </location>
</feature>
<dbReference type="Pfam" id="PF03992">
    <property type="entry name" value="ABM"/>
    <property type="match status" value="1"/>
</dbReference>
<protein>
    <submittedName>
        <fullName evidence="2">Quinol monooxygenase YgiN</fullName>
    </submittedName>
</protein>
<proteinExistence type="predicted"/>
<dbReference type="PANTHER" id="PTHR33336:SF3">
    <property type="entry name" value="ABM DOMAIN-CONTAINING PROTEIN"/>
    <property type="match status" value="1"/>
</dbReference>
<dbReference type="GO" id="GO:0004497">
    <property type="term" value="F:monooxygenase activity"/>
    <property type="evidence" value="ECO:0007669"/>
    <property type="project" value="UniProtKB-KW"/>
</dbReference>
<dbReference type="InterPro" id="IPR007138">
    <property type="entry name" value="ABM_dom"/>
</dbReference>
<keyword evidence="2" id="KW-0560">Oxidoreductase</keyword>
<dbReference type="AlphaFoldDB" id="A0A1I3ZDB0"/>
<dbReference type="InterPro" id="IPR011008">
    <property type="entry name" value="Dimeric_a/b-barrel"/>
</dbReference>